<dbReference type="InterPro" id="IPR025265">
    <property type="entry name" value="WPP_dom"/>
</dbReference>
<dbReference type="SMART" id="SM00368">
    <property type="entry name" value="LRR_RI"/>
    <property type="match status" value="10"/>
</dbReference>
<feature type="compositionally biased region" description="Acidic residues" evidence="5">
    <location>
        <begin position="502"/>
        <end position="518"/>
    </location>
</feature>
<name>A0AAV9MLP3_9SOLN</name>
<dbReference type="EMBL" id="JAWPEI010000001">
    <property type="protein sequence ID" value="KAK4737984.1"/>
    <property type="molecule type" value="Genomic_DNA"/>
</dbReference>
<feature type="compositionally biased region" description="Basic and acidic residues" evidence="5">
    <location>
        <begin position="533"/>
        <end position="545"/>
    </location>
</feature>
<reference evidence="7 8" key="1">
    <citation type="submission" date="2023-10" db="EMBL/GenBank/DDBJ databases">
        <title>Genome-Wide Identification Analysis in wild type Solanum Pinnatisectum Reveals Some Genes Defensing Phytophthora Infestans.</title>
        <authorList>
            <person name="Sun C."/>
        </authorList>
    </citation>
    <scope>NUCLEOTIDE SEQUENCE [LARGE SCALE GENOMIC DNA]</scope>
    <source>
        <strain evidence="7">LQN</strain>
        <tissue evidence="7">Leaf</tissue>
    </source>
</reference>
<accession>A0AAV9MLP3</accession>
<evidence type="ECO:0000313" key="7">
    <source>
        <dbReference type="EMBL" id="KAK4737984.1"/>
    </source>
</evidence>
<dbReference type="Gene3D" id="3.80.10.10">
    <property type="entry name" value="Ribonuclease Inhibitor"/>
    <property type="match status" value="2"/>
</dbReference>
<dbReference type="SUPFAM" id="SSF52047">
    <property type="entry name" value="RNI-like"/>
    <property type="match status" value="1"/>
</dbReference>
<evidence type="ECO:0000259" key="6">
    <source>
        <dbReference type="Pfam" id="PF13943"/>
    </source>
</evidence>
<dbReference type="Pfam" id="PF13516">
    <property type="entry name" value="LRR_6"/>
    <property type="match status" value="4"/>
</dbReference>
<evidence type="ECO:0000256" key="4">
    <source>
        <dbReference type="ARBA" id="ARBA00023242"/>
    </source>
</evidence>
<dbReference type="InterPro" id="IPR032675">
    <property type="entry name" value="LRR_dom_sf"/>
</dbReference>
<evidence type="ECO:0000313" key="8">
    <source>
        <dbReference type="Proteomes" id="UP001311915"/>
    </source>
</evidence>
<sequence length="553" mass="60770">MDATTANSQRRSFSIKLWPPSENTRKMLVERMTNNLSSPTIFTRKYRSLSKEEAAKNAEEIEDAAFTIANQHYEKEPDGDGSSAVQLYARECSKLILEILKKIPKSEDKEISISEVVPTVQETFFDISKGKRAFIEAEEAQELLKPLKEPGNSYSKICFSNRSFGIDAARIAGPILAALKDQLKEVDLSDFVAGRNEAEALDVMNIFSEALEGSNLKFLNLSDNALGEKGVRAFGKLLQSQTNLEELFLMNDGISQEAANAVSELVPSTEKLKVLHFHNNMTGDEGAVAIAEIVKRSPLLEDFRCSSTRVGSEGGSVLCEALGMCSHLKKLDLRDNMFGPEVGLVLCKALSKHENLTEIYLSYLNLEDEGAIAIANTLKDSSPSLVVLEMAGNDITADAASAIASCIAAKQLLAKLSLGENELKDEGAIQIAKALEGHSHLIEVDMNSNALRRAGARVLAQTVLHKDEFKLLNVNGNVISEEGVDELKEIFKKSPEMLASLEENDPEGEDEDDEEDEEKESRDEVKDVEDELESKLKNLDVKQEAILDTPDSN</sequence>
<evidence type="ECO:0000256" key="3">
    <source>
        <dbReference type="ARBA" id="ARBA00022490"/>
    </source>
</evidence>
<comment type="subcellular location">
    <subcellularLocation>
        <location evidence="2">Cytoplasm</location>
    </subcellularLocation>
    <subcellularLocation>
        <location evidence="1">Nucleus</location>
    </subcellularLocation>
</comment>
<dbReference type="Proteomes" id="UP001311915">
    <property type="component" value="Unassembled WGS sequence"/>
</dbReference>
<dbReference type="GO" id="GO:0005096">
    <property type="term" value="F:GTPase activator activity"/>
    <property type="evidence" value="ECO:0007669"/>
    <property type="project" value="InterPro"/>
</dbReference>
<comment type="caution">
    <text evidence="7">The sequence shown here is derived from an EMBL/GenBank/DDBJ whole genome shotgun (WGS) entry which is preliminary data.</text>
</comment>
<dbReference type="Pfam" id="PF13943">
    <property type="entry name" value="WPP"/>
    <property type="match status" value="1"/>
</dbReference>
<dbReference type="InterPro" id="IPR045203">
    <property type="entry name" value="RanGAP1/2"/>
</dbReference>
<keyword evidence="8" id="KW-1185">Reference proteome</keyword>
<gene>
    <name evidence="7" type="ORF">R3W88_001681</name>
</gene>
<dbReference type="GO" id="GO:0005737">
    <property type="term" value="C:cytoplasm"/>
    <property type="evidence" value="ECO:0007669"/>
    <property type="project" value="UniProtKB-SubCell"/>
</dbReference>
<dbReference type="GO" id="GO:0005634">
    <property type="term" value="C:nucleus"/>
    <property type="evidence" value="ECO:0007669"/>
    <property type="project" value="UniProtKB-SubCell"/>
</dbReference>
<dbReference type="AlphaFoldDB" id="A0AAV9MLP3"/>
<evidence type="ECO:0000256" key="2">
    <source>
        <dbReference type="ARBA" id="ARBA00004496"/>
    </source>
</evidence>
<dbReference type="InterPro" id="IPR001611">
    <property type="entry name" value="Leu-rich_rpt"/>
</dbReference>
<organism evidence="7 8">
    <name type="scientific">Solanum pinnatisectum</name>
    <name type="common">tansyleaf nightshade</name>
    <dbReference type="NCBI Taxonomy" id="50273"/>
    <lineage>
        <taxon>Eukaryota</taxon>
        <taxon>Viridiplantae</taxon>
        <taxon>Streptophyta</taxon>
        <taxon>Embryophyta</taxon>
        <taxon>Tracheophyta</taxon>
        <taxon>Spermatophyta</taxon>
        <taxon>Magnoliopsida</taxon>
        <taxon>eudicotyledons</taxon>
        <taxon>Gunneridae</taxon>
        <taxon>Pentapetalae</taxon>
        <taxon>asterids</taxon>
        <taxon>lamiids</taxon>
        <taxon>Solanales</taxon>
        <taxon>Solanaceae</taxon>
        <taxon>Solanoideae</taxon>
        <taxon>Solaneae</taxon>
        <taxon>Solanum</taxon>
    </lineage>
</organism>
<evidence type="ECO:0000256" key="1">
    <source>
        <dbReference type="ARBA" id="ARBA00004123"/>
    </source>
</evidence>
<keyword evidence="3" id="KW-0963">Cytoplasm</keyword>
<feature type="domain" description="WPP" evidence="6">
    <location>
        <begin position="14"/>
        <end position="109"/>
    </location>
</feature>
<feature type="region of interest" description="Disordered" evidence="5">
    <location>
        <begin position="496"/>
        <end position="553"/>
    </location>
</feature>
<evidence type="ECO:0000256" key="5">
    <source>
        <dbReference type="SAM" id="MobiDB-lite"/>
    </source>
</evidence>
<dbReference type="InterPro" id="IPR038214">
    <property type="entry name" value="WPP_sf"/>
</dbReference>
<keyword evidence="4" id="KW-0539">Nucleus</keyword>
<dbReference type="PANTHER" id="PTHR46761">
    <property type="entry name" value="RAN GTPASE-ACTIVATING PROTEIN 1"/>
    <property type="match status" value="1"/>
</dbReference>
<dbReference type="Gene3D" id="1.10.246.200">
    <property type="entry name" value="WPP domain"/>
    <property type="match status" value="1"/>
</dbReference>
<proteinExistence type="predicted"/>
<protein>
    <recommendedName>
        <fullName evidence="6">WPP domain-containing protein</fullName>
    </recommendedName>
</protein>
<dbReference type="PANTHER" id="PTHR46761:SF5">
    <property type="entry name" value="RAN GTPASE-ACTIVATING PROTEIN 2"/>
    <property type="match status" value="1"/>
</dbReference>